<accession>B9GBP8</accession>
<reference evidence="1" key="2">
    <citation type="submission" date="2008-12" db="EMBL/GenBank/DDBJ databases">
        <title>Improved gene annotation of the rice (Oryza sativa) genomes.</title>
        <authorList>
            <person name="Wang J."/>
            <person name="Li R."/>
            <person name="Fan W."/>
            <person name="Huang Q."/>
            <person name="Zhang J."/>
            <person name="Zhou Y."/>
            <person name="Hu Y."/>
            <person name="Zi S."/>
            <person name="Li J."/>
            <person name="Ni P."/>
            <person name="Zheng H."/>
            <person name="Zhang Y."/>
            <person name="Zhao M."/>
            <person name="Hao Q."/>
            <person name="McDermott J."/>
            <person name="Samudrala R."/>
            <person name="Kristiansen K."/>
            <person name="Wong G.K.-S."/>
        </authorList>
    </citation>
    <scope>NUCLEOTIDE SEQUENCE</scope>
</reference>
<evidence type="ECO:0000313" key="1">
    <source>
        <dbReference type="EMBL" id="EEE52705.1"/>
    </source>
</evidence>
<dbReference type="AlphaFoldDB" id="B9GBP8"/>
<dbReference type="Proteomes" id="UP000007752">
    <property type="component" value="Chromosome 12"/>
</dbReference>
<organism evidence="1">
    <name type="scientific">Oryza sativa subsp. japonica</name>
    <name type="common">Rice</name>
    <dbReference type="NCBI Taxonomy" id="39947"/>
    <lineage>
        <taxon>Eukaryota</taxon>
        <taxon>Viridiplantae</taxon>
        <taxon>Streptophyta</taxon>
        <taxon>Embryophyta</taxon>
        <taxon>Tracheophyta</taxon>
        <taxon>Spermatophyta</taxon>
        <taxon>Magnoliopsida</taxon>
        <taxon>Liliopsida</taxon>
        <taxon>Poales</taxon>
        <taxon>Poaceae</taxon>
        <taxon>BOP clade</taxon>
        <taxon>Oryzoideae</taxon>
        <taxon>Oryzeae</taxon>
        <taxon>Oryzinae</taxon>
        <taxon>Oryza</taxon>
        <taxon>Oryza sativa</taxon>
    </lineage>
</organism>
<sequence length="65" mass="6653">MPSFPPPGAVTICEINRDLGVLSPLPAPPLSAVSKLIPSLFVAVAADAVSDDGAKDAYGDVLKNY</sequence>
<proteinExistence type="predicted"/>
<reference evidence="1" key="1">
    <citation type="journal article" date="2005" name="PLoS Biol.">
        <title>The genomes of Oryza sativa: a history of duplications.</title>
        <authorList>
            <person name="Yu J."/>
            <person name="Wang J."/>
            <person name="Lin W."/>
            <person name="Li S."/>
            <person name="Li H."/>
            <person name="Zhou J."/>
            <person name="Ni P."/>
            <person name="Dong W."/>
            <person name="Hu S."/>
            <person name="Zeng C."/>
            <person name="Zhang J."/>
            <person name="Zhang Y."/>
            <person name="Li R."/>
            <person name="Xu Z."/>
            <person name="Li S."/>
            <person name="Li X."/>
            <person name="Zheng H."/>
            <person name="Cong L."/>
            <person name="Lin L."/>
            <person name="Yin J."/>
            <person name="Geng J."/>
            <person name="Li G."/>
            <person name="Shi J."/>
            <person name="Liu J."/>
            <person name="Lv H."/>
            <person name="Li J."/>
            <person name="Wang J."/>
            <person name="Deng Y."/>
            <person name="Ran L."/>
            <person name="Shi X."/>
            <person name="Wang X."/>
            <person name="Wu Q."/>
            <person name="Li C."/>
            <person name="Ren X."/>
            <person name="Wang J."/>
            <person name="Wang X."/>
            <person name="Li D."/>
            <person name="Liu D."/>
            <person name="Zhang X."/>
            <person name="Ji Z."/>
            <person name="Zhao W."/>
            <person name="Sun Y."/>
            <person name="Zhang Z."/>
            <person name="Bao J."/>
            <person name="Han Y."/>
            <person name="Dong L."/>
            <person name="Ji J."/>
            <person name="Chen P."/>
            <person name="Wu S."/>
            <person name="Liu J."/>
            <person name="Xiao Y."/>
            <person name="Bu D."/>
            <person name="Tan J."/>
            <person name="Yang L."/>
            <person name="Ye C."/>
            <person name="Zhang J."/>
            <person name="Xu J."/>
            <person name="Zhou Y."/>
            <person name="Yu Y."/>
            <person name="Zhang B."/>
            <person name="Zhuang S."/>
            <person name="Wei H."/>
            <person name="Liu B."/>
            <person name="Lei M."/>
            <person name="Yu H."/>
            <person name="Li Y."/>
            <person name="Xu H."/>
            <person name="Wei S."/>
            <person name="He X."/>
            <person name="Fang L."/>
            <person name="Zhang Z."/>
            <person name="Zhang Y."/>
            <person name="Huang X."/>
            <person name="Su Z."/>
            <person name="Tong W."/>
            <person name="Li J."/>
            <person name="Tong Z."/>
            <person name="Li S."/>
            <person name="Ye J."/>
            <person name="Wang L."/>
            <person name="Fang L."/>
            <person name="Lei T."/>
            <person name="Chen C."/>
            <person name="Chen H."/>
            <person name="Xu Z."/>
            <person name="Li H."/>
            <person name="Huang H."/>
            <person name="Zhang F."/>
            <person name="Xu H."/>
            <person name="Li N."/>
            <person name="Zhao C."/>
            <person name="Li S."/>
            <person name="Dong L."/>
            <person name="Huang Y."/>
            <person name="Li L."/>
            <person name="Xi Y."/>
            <person name="Qi Q."/>
            <person name="Li W."/>
            <person name="Zhang B."/>
            <person name="Hu W."/>
            <person name="Zhang Y."/>
            <person name="Tian X."/>
            <person name="Jiao Y."/>
            <person name="Liang X."/>
            <person name="Jin J."/>
            <person name="Gao L."/>
            <person name="Zheng W."/>
            <person name="Hao B."/>
            <person name="Liu S."/>
            <person name="Wang W."/>
            <person name="Yuan L."/>
            <person name="Cao M."/>
            <person name="McDermott J."/>
            <person name="Samudrala R."/>
            <person name="Wang J."/>
            <person name="Wong G.K."/>
            <person name="Yang H."/>
        </authorList>
    </citation>
    <scope>NUCLEOTIDE SEQUENCE [LARGE SCALE GENOMIC DNA]</scope>
</reference>
<protein>
    <submittedName>
        <fullName evidence="1">Uncharacterized protein</fullName>
    </submittedName>
</protein>
<dbReference type="EMBL" id="CM000149">
    <property type="protein sequence ID" value="EEE52705.1"/>
    <property type="molecule type" value="Genomic_DNA"/>
</dbReference>
<gene>
    <name evidence="1" type="ORF">OsJ_35109</name>
</gene>
<name>B9GBP8_ORYSJ</name>